<sequence>MSDPFDLQRFVDAQEPVYRWVLEELRRGRKASHWMWFVFPQIAGLGSSAMAQRFAIGSRAEAAAYLKHDVLGPRLVECTRLVMAVSDGSITDILGSPDDMKFRSSMTLFDAVATQPIFGDAIAAFYPEGKDPDLVDPEGRLSLSAAEPYLRRFVSSCVVTKGRQLCP</sequence>
<dbReference type="RefSeq" id="WP_092117774.1">
    <property type="nucleotide sequence ID" value="NZ_FNTH01000001.1"/>
</dbReference>
<dbReference type="SUPFAM" id="SSF140736">
    <property type="entry name" value="Rv1873-like"/>
    <property type="match status" value="1"/>
</dbReference>
<reference evidence="1 2" key="1">
    <citation type="submission" date="2016-10" db="EMBL/GenBank/DDBJ databases">
        <authorList>
            <person name="de Groot N.N."/>
        </authorList>
    </citation>
    <scope>NUCLEOTIDE SEQUENCE [LARGE SCALE GENOMIC DNA]</scope>
    <source>
        <strain evidence="1 2">MT12</strain>
    </source>
</reference>
<gene>
    <name evidence="1" type="ORF">SAMN05444164_3821</name>
</gene>
<organism evidence="1 2">
    <name type="scientific">Bradyrhizobium erythrophlei</name>
    <dbReference type="NCBI Taxonomy" id="1437360"/>
    <lineage>
        <taxon>Bacteria</taxon>
        <taxon>Pseudomonadati</taxon>
        <taxon>Pseudomonadota</taxon>
        <taxon>Alphaproteobacteria</taxon>
        <taxon>Hyphomicrobiales</taxon>
        <taxon>Nitrobacteraceae</taxon>
        <taxon>Bradyrhizobium</taxon>
    </lineage>
</organism>
<dbReference type="InterPro" id="IPR014937">
    <property type="entry name" value="DUF1810"/>
</dbReference>
<dbReference type="InterPro" id="IPR036287">
    <property type="entry name" value="Rv1873-like_sf"/>
</dbReference>
<evidence type="ECO:0000313" key="2">
    <source>
        <dbReference type="Proteomes" id="UP000198992"/>
    </source>
</evidence>
<protein>
    <submittedName>
        <fullName evidence="1">Uncharacterized protein, DUF1810 family</fullName>
    </submittedName>
</protein>
<dbReference type="EMBL" id="FNTH01000001">
    <property type="protein sequence ID" value="SED13827.1"/>
    <property type="molecule type" value="Genomic_DNA"/>
</dbReference>
<dbReference type="Pfam" id="PF08837">
    <property type="entry name" value="DUF1810"/>
    <property type="match status" value="1"/>
</dbReference>
<proteinExistence type="predicted"/>
<evidence type="ECO:0000313" key="1">
    <source>
        <dbReference type="EMBL" id="SED13827.1"/>
    </source>
</evidence>
<dbReference type="Gene3D" id="1.25.40.380">
    <property type="entry name" value="Protein of unknown function DUF1810"/>
    <property type="match status" value="1"/>
</dbReference>
<dbReference type="OrthoDB" id="9801870at2"/>
<accession>A0A1H4Y7K8</accession>
<dbReference type="AlphaFoldDB" id="A0A1H4Y7K8"/>
<dbReference type="Proteomes" id="UP000198992">
    <property type="component" value="Unassembled WGS sequence"/>
</dbReference>
<name>A0A1H4Y7K8_9BRAD</name>